<dbReference type="RefSeq" id="WP_183393822.1">
    <property type="nucleotide sequence ID" value="NZ_JACIDR010000001.1"/>
</dbReference>
<dbReference type="PANTHER" id="PTHR46268:SF15">
    <property type="entry name" value="UNIVERSAL STRESS PROTEIN HP_0031"/>
    <property type="match status" value="1"/>
</dbReference>
<comment type="caution">
    <text evidence="3">The sequence shown here is derived from an EMBL/GenBank/DDBJ whole genome shotgun (WGS) entry which is preliminary data.</text>
</comment>
<evidence type="ECO:0000259" key="2">
    <source>
        <dbReference type="Pfam" id="PF00582"/>
    </source>
</evidence>
<sequence>MPQIDNIKNILVVATEEGEGERSSALAYGLSLAAQADARLVIHSGSVPLNVPHTRSSAIVGQLVAEENARLRKLTERVAEETRKAAALSGVTCVVEAPQLSYADLRDRILAQARVSDLIVLDADPSAITIDGGLLRKLIFASGRPSIVVPKGVREFGCRRIIVAWDGSEPAARAVAAAMPFLRAAELVEIVCYLGEKDLTRSAPGADIAVALGRHGVNAVVKDLPAGRDIGESLREQAGLSRADLIVMGAFARSSVVEWLFGGVTQSMLENTRAPLLMDH</sequence>
<keyword evidence="4" id="KW-1185">Reference proteome</keyword>
<evidence type="ECO:0000313" key="4">
    <source>
        <dbReference type="Proteomes" id="UP000528964"/>
    </source>
</evidence>
<dbReference type="InterPro" id="IPR006015">
    <property type="entry name" value="Universal_stress_UspA"/>
</dbReference>
<dbReference type="PRINTS" id="PR01438">
    <property type="entry name" value="UNVRSLSTRESS"/>
</dbReference>
<dbReference type="SUPFAM" id="SSF52402">
    <property type="entry name" value="Adenine nucleotide alpha hydrolases-like"/>
    <property type="match status" value="1"/>
</dbReference>
<organism evidence="3 4">
    <name type="scientific">Hansschlegelia beijingensis</name>
    <dbReference type="NCBI Taxonomy" id="1133344"/>
    <lineage>
        <taxon>Bacteria</taxon>
        <taxon>Pseudomonadati</taxon>
        <taxon>Pseudomonadota</taxon>
        <taxon>Alphaproteobacteria</taxon>
        <taxon>Hyphomicrobiales</taxon>
        <taxon>Methylopilaceae</taxon>
        <taxon>Hansschlegelia</taxon>
    </lineage>
</organism>
<dbReference type="Gene3D" id="3.40.50.12370">
    <property type="match status" value="1"/>
</dbReference>
<proteinExistence type="inferred from homology"/>
<protein>
    <submittedName>
        <fullName evidence="3">Nucleotide-binding universal stress UspA family protein</fullName>
    </submittedName>
</protein>
<feature type="domain" description="UspA" evidence="2">
    <location>
        <begin position="159"/>
        <end position="278"/>
    </location>
</feature>
<dbReference type="AlphaFoldDB" id="A0A7W6CVR9"/>
<dbReference type="Proteomes" id="UP000528964">
    <property type="component" value="Unassembled WGS sequence"/>
</dbReference>
<comment type="similarity">
    <text evidence="1">Belongs to the universal stress protein A family.</text>
</comment>
<dbReference type="EMBL" id="JACIDR010000001">
    <property type="protein sequence ID" value="MBB3971993.1"/>
    <property type="molecule type" value="Genomic_DNA"/>
</dbReference>
<name>A0A7W6CVR9_9HYPH</name>
<reference evidence="3 4" key="1">
    <citation type="submission" date="2020-08" db="EMBL/GenBank/DDBJ databases">
        <title>Genomic Encyclopedia of Type Strains, Phase IV (KMG-IV): sequencing the most valuable type-strain genomes for metagenomic binning, comparative biology and taxonomic classification.</title>
        <authorList>
            <person name="Goeker M."/>
        </authorList>
    </citation>
    <scope>NUCLEOTIDE SEQUENCE [LARGE SCALE GENOMIC DNA]</scope>
    <source>
        <strain evidence="3 4">DSM 25481</strain>
    </source>
</reference>
<dbReference type="InterPro" id="IPR006016">
    <property type="entry name" value="UspA"/>
</dbReference>
<accession>A0A7W6CVR9</accession>
<evidence type="ECO:0000256" key="1">
    <source>
        <dbReference type="ARBA" id="ARBA00008791"/>
    </source>
</evidence>
<dbReference type="PANTHER" id="PTHR46268">
    <property type="entry name" value="STRESS RESPONSE PROTEIN NHAX"/>
    <property type="match status" value="1"/>
</dbReference>
<gene>
    <name evidence="3" type="ORF">GGR24_000626</name>
</gene>
<dbReference type="Pfam" id="PF00582">
    <property type="entry name" value="Usp"/>
    <property type="match status" value="1"/>
</dbReference>
<evidence type="ECO:0000313" key="3">
    <source>
        <dbReference type="EMBL" id="MBB3971993.1"/>
    </source>
</evidence>